<dbReference type="EMBL" id="BPLR01007282">
    <property type="protein sequence ID" value="GIY15782.1"/>
    <property type="molecule type" value="Genomic_DNA"/>
</dbReference>
<accession>A0AAV4R5X1</accession>
<evidence type="ECO:0000313" key="2">
    <source>
        <dbReference type="Proteomes" id="UP001054945"/>
    </source>
</evidence>
<protein>
    <submittedName>
        <fullName evidence="1">Uncharacterized protein</fullName>
    </submittedName>
</protein>
<dbReference type="Proteomes" id="UP001054945">
    <property type="component" value="Unassembled WGS sequence"/>
</dbReference>
<evidence type="ECO:0000313" key="1">
    <source>
        <dbReference type="EMBL" id="GIY15782.1"/>
    </source>
</evidence>
<proteinExistence type="predicted"/>
<gene>
    <name evidence="1" type="ORF">CEXT_64581</name>
</gene>
<dbReference type="AlphaFoldDB" id="A0AAV4R5X1"/>
<keyword evidence="2" id="KW-1185">Reference proteome</keyword>
<sequence>MDGGGELPSCPPCSCPTHFTRAKEESNGWPFAPIRFGEDTQFHASLIGRDISYAHPKMGSFSAMPKMFEHFFSALKCSSISSVRRNVRVLQCHKMFEHFFSAQTVRAFLQCTNCSSRSPQEFIPGEEKKCPNCSSRSP</sequence>
<name>A0AAV4R5X1_CAEEX</name>
<organism evidence="1 2">
    <name type="scientific">Caerostris extrusa</name>
    <name type="common">Bark spider</name>
    <name type="synonym">Caerostris bankana</name>
    <dbReference type="NCBI Taxonomy" id="172846"/>
    <lineage>
        <taxon>Eukaryota</taxon>
        <taxon>Metazoa</taxon>
        <taxon>Ecdysozoa</taxon>
        <taxon>Arthropoda</taxon>
        <taxon>Chelicerata</taxon>
        <taxon>Arachnida</taxon>
        <taxon>Araneae</taxon>
        <taxon>Araneomorphae</taxon>
        <taxon>Entelegynae</taxon>
        <taxon>Araneoidea</taxon>
        <taxon>Araneidae</taxon>
        <taxon>Caerostris</taxon>
    </lineage>
</organism>
<reference evidence="1 2" key="1">
    <citation type="submission" date="2021-06" db="EMBL/GenBank/DDBJ databases">
        <title>Caerostris extrusa draft genome.</title>
        <authorList>
            <person name="Kono N."/>
            <person name="Arakawa K."/>
        </authorList>
    </citation>
    <scope>NUCLEOTIDE SEQUENCE [LARGE SCALE GENOMIC DNA]</scope>
</reference>
<comment type="caution">
    <text evidence="1">The sequence shown here is derived from an EMBL/GenBank/DDBJ whole genome shotgun (WGS) entry which is preliminary data.</text>
</comment>